<reference evidence="1 2" key="1">
    <citation type="journal article" date="2013" name="PLoS Genet.">
        <title>The genome and development-dependent transcriptomes of Pyronema confluens: a window into fungal evolution.</title>
        <authorList>
            <person name="Traeger S."/>
            <person name="Altegoer F."/>
            <person name="Freitag M."/>
            <person name="Gabaldon T."/>
            <person name="Kempken F."/>
            <person name="Kumar A."/>
            <person name="Marcet-Houben M."/>
            <person name="Poggeler S."/>
            <person name="Stajich J.E."/>
            <person name="Nowrousian M."/>
        </authorList>
    </citation>
    <scope>NUCLEOTIDE SEQUENCE [LARGE SCALE GENOMIC DNA]</scope>
    <source>
        <strain evidence="2">CBS 100304</strain>
        <tissue evidence="1">Vegetative mycelium</tissue>
    </source>
</reference>
<dbReference type="AlphaFoldDB" id="U4KYK6"/>
<evidence type="ECO:0000313" key="1">
    <source>
        <dbReference type="EMBL" id="CCX07337.1"/>
    </source>
</evidence>
<organism evidence="1 2">
    <name type="scientific">Pyronema omphalodes (strain CBS 100304)</name>
    <name type="common">Pyronema confluens</name>
    <dbReference type="NCBI Taxonomy" id="1076935"/>
    <lineage>
        <taxon>Eukaryota</taxon>
        <taxon>Fungi</taxon>
        <taxon>Dikarya</taxon>
        <taxon>Ascomycota</taxon>
        <taxon>Pezizomycotina</taxon>
        <taxon>Pezizomycetes</taxon>
        <taxon>Pezizales</taxon>
        <taxon>Pyronemataceae</taxon>
        <taxon>Pyronema</taxon>
    </lineage>
</organism>
<dbReference type="EMBL" id="HF935349">
    <property type="protein sequence ID" value="CCX07337.1"/>
    <property type="molecule type" value="Genomic_DNA"/>
</dbReference>
<accession>U4KYK6</accession>
<dbReference type="Proteomes" id="UP000018144">
    <property type="component" value="Unassembled WGS sequence"/>
</dbReference>
<sequence>MYIIIIKVKSPDPVCEPSKTSPGPPSKRKL</sequence>
<protein>
    <submittedName>
        <fullName evidence="1">Uncharacterized protein</fullName>
    </submittedName>
</protein>
<gene>
    <name evidence="1" type="ORF">PCON_06926</name>
</gene>
<proteinExistence type="predicted"/>
<keyword evidence="2" id="KW-1185">Reference proteome</keyword>
<name>U4KYK6_PYROM</name>
<evidence type="ECO:0000313" key="2">
    <source>
        <dbReference type="Proteomes" id="UP000018144"/>
    </source>
</evidence>